<evidence type="ECO:0008006" key="3">
    <source>
        <dbReference type="Google" id="ProtNLM"/>
    </source>
</evidence>
<dbReference type="Gene3D" id="3.40.50.410">
    <property type="entry name" value="von Willebrand factor, type A domain"/>
    <property type="match status" value="1"/>
</dbReference>
<proteinExistence type="predicted"/>
<comment type="caution">
    <text evidence="1">The sequence shown here is derived from an EMBL/GenBank/DDBJ whole genome shotgun (WGS) entry which is preliminary data.</text>
</comment>
<evidence type="ECO:0000313" key="2">
    <source>
        <dbReference type="Proteomes" id="UP000438874"/>
    </source>
</evidence>
<name>A0A6H9GKJ5_MICAE</name>
<dbReference type="EMBL" id="BJCH01000029">
    <property type="protein sequence ID" value="GCL46916.1"/>
    <property type="molecule type" value="Genomic_DNA"/>
</dbReference>
<dbReference type="SUPFAM" id="SSF53300">
    <property type="entry name" value="vWA-like"/>
    <property type="match status" value="1"/>
</dbReference>
<sequence>MTVSILIVLPSCSQKNPIALVLLKDTSESAQNNEEFKTTTKKACKGITESISRGDELKVIQVNGEPDFFENLSPTNPTDAKKQCGAVSTTQKQGTLACPAVRTAHKIFQSSKKPGVLLVLVETNEREFPCPQDWRTTVKNVIQKGGSVLILNATNNGGESFRLELETALEGLPVTYAHSDVEFAIKNAIQETRRKAEAKL</sequence>
<evidence type="ECO:0000313" key="1">
    <source>
        <dbReference type="EMBL" id="GCL46916.1"/>
    </source>
</evidence>
<protein>
    <recommendedName>
        <fullName evidence="3">VWFA domain-containing protein</fullName>
    </recommendedName>
</protein>
<dbReference type="AlphaFoldDB" id="A0A6H9GKJ5"/>
<reference evidence="1 2" key="1">
    <citation type="submission" date="2019-02" db="EMBL/GenBank/DDBJ databases">
        <title>Draft genome sequence of Arthrospira platensis NIES-3787.</title>
        <authorList>
            <person name="Yamaguchi H."/>
            <person name="Suzuki S."/>
            <person name="Kawachi M."/>
        </authorList>
    </citation>
    <scope>NUCLEOTIDE SEQUENCE [LARGE SCALE GENOMIC DNA]</scope>
    <source>
        <strain evidence="1 2">NIES-3787</strain>
    </source>
</reference>
<organism evidence="1 2">
    <name type="scientific">Microcystis aeruginosa NIES-3787</name>
    <dbReference type="NCBI Taxonomy" id="2517782"/>
    <lineage>
        <taxon>Bacteria</taxon>
        <taxon>Bacillati</taxon>
        <taxon>Cyanobacteriota</taxon>
        <taxon>Cyanophyceae</taxon>
        <taxon>Oscillatoriophycideae</taxon>
        <taxon>Chroococcales</taxon>
        <taxon>Microcystaceae</taxon>
        <taxon>Microcystis</taxon>
    </lineage>
</organism>
<dbReference type="InterPro" id="IPR036465">
    <property type="entry name" value="vWFA_dom_sf"/>
</dbReference>
<accession>A0A6H9GKJ5</accession>
<gene>
    <name evidence="1" type="ORF">NIES3787_26160</name>
</gene>
<dbReference type="Proteomes" id="UP000438874">
    <property type="component" value="Unassembled WGS sequence"/>
</dbReference>